<sequence length="124" mass="15163">MAKKETKKTKEKNPPIWAKLSSSIAYYLRTCDLDYSNEELLEDYLDFAYADSEIKGNITYLNKQTKEWVEIDKPLQDRIKTTFIERIEKMREKYNRPYEHKEKEHEEEEKKVYTNNVIEFRKRN</sequence>
<comment type="caution">
    <text evidence="1">The sequence shown here is derived from an EMBL/GenBank/DDBJ whole genome shotgun (WGS) entry which is preliminary data.</text>
</comment>
<reference evidence="1" key="2">
    <citation type="submission" date="2020-07" db="EMBL/GenBank/DDBJ databases">
        <authorList>
            <consortium name="NCBI Pathogen Detection Project"/>
        </authorList>
    </citation>
    <scope>NUCLEOTIDE SEQUENCE</scope>
    <source>
        <strain evidence="1">C8</strain>
    </source>
</reference>
<reference evidence="1" key="1">
    <citation type="journal article" date="2018" name="Genome Biol.">
        <title>SKESA: strategic k-mer extension for scrupulous assemblies.</title>
        <authorList>
            <person name="Souvorov A."/>
            <person name="Agarwala R."/>
            <person name="Lipman D.J."/>
        </authorList>
    </citation>
    <scope>NUCLEOTIDE SEQUENCE</scope>
    <source>
        <strain evidence="1">C8</strain>
    </source>
</reference>
<name>A0A8H9UYH4_CLOPF</name>
<organism evidence="1">
    <name type="scientific">Clostridium perfringens</name>
    <dbReference type="NCBI Taxonomy" id="1502"/>
    <lineage>
        <taxon>Bacteria</taxon>
        <taxon>Bacillati</taxon>
        <taxon>Bacillota</taxon>
        <taxon>Clostridia</taxon>
        <taxon>Eubacteriales</taxon>
        <taxon>Clostridiaceae</taxon>
        <taxon>Clostridium</taxon>
    </lineage>
</organism>
<accession>A0A8H9UYH4</accession>
<protein>
    <submittedName>
        <fullName evidence="1">Uncharacterized protein</fullName>
    </submittedName>
</protein>
<dbReference type="Proteomes" id="UP000859547">
    <property type="component" value="Unassembled WGS sequence"/>
</dbReference>
<proteinExistence type="predicted"/>
<gene>
    <name evidence="1" type="ORF">I9080_003374</name>
</gene>
<dbReference type="EMBL" id="DACTCB010000041">
    <property type="protein sequence ID" value="HAT4309512.1"/>
    <property type="molecule type" value="Genomic_DNA"/>
</dbReference>
<evidence type="ECO:0000313" key="1">
    <source>
        <dbReference type="EMBL" id="HAT4309512.1"/>
    </source>
</evidence>
<dbReference type="AlphaFoldDB" id="A0A8H9UYH4"/>